<dbReference type="WBParaSite" id="MhA1_Contig1946.frz3.gene4">
    <property type="protein sequence ID" value="MhA1_Contig1946.frz3.gene4"/>
    <property type="gene ID" value="MhA1_Contig1946.frz3.gene4"/>
</dbReference>
<organism evidence="1 2">
    <name type="scientific">Meloidogyne hapla</name>
    <name type="common">Root-knot nematode worm</name>
    <dbReference type="NCBI Taxonomy" id="6305"/>
    <lineage>
        <taxon>Eukaryota</taxon>
        <taxon>Metazoa</taxon>
        <taxon>Ecdysozoa</taxon>
        <taxon>Nematoda</taxon>
        <taxon>Chromadorea</taxon>
        <taxon>Rhabditida</taxon>
        <taxon>Tylenchina</taxon>
        <taxon>Tylenchomorpha</taxon>
        <taxon>Tylenchoidea</taxon>
        <taxon>Meloidogynidae</taxon>
        <taxon>Meloidogyninae</taxon>
        <taxon>Meloidogyne</taxon>
    </lineage>
</organism>
<evidence type="ECO:0000313" key="1">
    <source>
        <dbReference type="Proteomes" id="UP000095281"/>
    </source>
</evidence>
<reference evidence="2" key="1">
    <citation type="submission" date="2016-11" db="UniProtKB">
        <authorList>
            <consortium name="WormBaseParasite"/>
        </authorList>
    </citation>
    <scope>IDENTIFICATION</scope>
</reference>
<proteinExistence type="predicted"/>
<keyword evidence="1" id="KW-1185">Reference proteome</keyword>
<name>A0A1I8BDV3_MELHA</name>
<accession>A0A1I8BDV3</accession>
<protein>
    <submittedName>
        <fullName evidence="2">VWFD domain-containing protein</fullName>
    </submittedName>
</protein>
<sequence length="64" mass="7351">MSSFHSSFLFNNEKFTSEQGCVMRDICGADGELRQNCRYEGRPVPISLNVEKEYKDLCPQLFKG</sequence>
<dbReference type="Proteomes" id="UP000095281">
    <property type="component" value="Unplaced"/>
</dbReference>
<dbReference type="AlphaFoldDB" id="A0A1I8BDV3"/>
<evidence type="ECO:0000313" key="2">
    <source>
        <dbReference type="WBParaSite" id="MhA1_Contig1946.frz3.gene4"/>
    </source>
</evidence>